<dbReference type="AlphaFoldDB" id="D7DSU5"/>
<evidence type="ECO:0000313" key="1">
    <source>
        <dbReference type="EMBL" id="ADI36205.1"/>
    </source>
</evidence>
<accession>D7DSU5</accession>
<dbReference type="Proteomes" id="UP000007722">
    <property type="component" value="Chromosome"/>
</dbReference>
<organism evidence="1 2">
    <name type="scientific">Methanococcus voltae (strain ATCC BAA-1334 / A3)</name>
    <dbReference type="NCBI Taxonomy" id="456320"/>
    <lineage>
        <taxon>Archaea</taxon>
        <taxon>Methanobacteriati</taxon>
        <taxon>Methanobacteriota</taxon>
        <taxon>Methanomada group</taxon>
        <taxon>Methanococci</taxon>
        <taxon>Methanococcales</taxon>
        <taxon>Methanococcaceae</taxon>
        <taxon>Methanococcus</taxon>
    </lineage>
</organism>
<dbReference type="InterPro" id="IPR019292">
    <property type="entry name" value="McrC"/>
</dbReference>
<dbReference type="PANTHER" id="PTHR38733:SF1">
    <property type="entry name" value="TYPE IV METHYL-DIRECTED RESTRICTION ENZYME ECOKMCRBC"/>
    <property type="match status" value="1"/>
</dbReference>
<dbReference type="REBASE" id="26510">
    <property type="entry name" value="MvoA3McrCP"/>
</dbReference>
<dbReference type="EMBL" id="CP002057">
    <property type="protein sequence ID" value="ADI36205.1"/>
    <property type="molecule type" value="Genomic_DNA"/>
</dbReference>
<dbReference type="PANTHER" id="PTHR38733">
    <property type="entry name" value="PROTEIN MCRC"/>
    <property type="match status" value="1"/>
</dbReference>
<sequence>MLKNHKSKNFVITEYGFIAKRMENKQEDDHIILKKDLFDSLKLCILKEGYDDFLTISYQKNHGEILKAKNYVGLIQMKNGLTIEILPKIHNNSFKDLKPNERIIKTRKIFLKMLKTLKDSPFKKLNHSNLKSENLPINEIFIKMFLDELDVLYKKGLKSDYKTVEKNLNVLKGRLKFKENIKHNYIHKERFFVEYDEFIKDMPENRLIKSTLNLLNHISKNPQNLKRINEYIHIFKINEVYRSKNVEKDFKYCKNKNNRLMTHYSNIMNYCNVFLKNQSFSSFKGSKVAFALLYPMEKVFESYVTHSVKKMDKFDYVNAQHSKYHLARFEDENSCKNLFKLRPDVYAESEDIIYLLDAKWKLLDVNAPNFGVSQSDAYQLLSYAKIYENKCGKPVKLGLIYPKTDKFVDKKYLTCNDCNNVELIIYPFDLGN</sequence>
<reference evidence="1 2" key="1">
    <citation type="submission" date="2010-05" db="EMBL/GenBank/DDBJ databases">
        <title>Complete sequence of Methanococcus voltae A3.</title>
        <authorList>
            <consortium name="US DOE Joint Genome Institute"/>
            <person name="Lucas S."/>
            <person name="Copeland A."/>
            <person name="Lapidus A."/>
            <person name="Cheng J.-F."/>
            <person name="Bruce D."/>
            <person name="Goodwin L."/>
            <person name="Pitluck S."/>
            <person name="Lowry S."/>
            <person name="Clum A."/>
            <person name="Land M."/>
            <person name="Hauser L."/>
            <person name="Kyrpides N."/>
            <person name="Mikhailova N."/>
            <person name="Whitman W.B."/>
            <person name="Woyke T."/>
        </authorList>
    </citation>
    <scope>NUCLEOTIDE SEQUENCE [LARGE SCALE GENOMIC DNA]</scope>
    <source>
        <strain evidence="2">ATCC BAA-1334 / A3</strain>
    </source>
</reference>
<dbReference type="eggNOG" id="arCOG05102">
    <property type="taxonomic scope" value="Archaea"/>
</dbReference>
<dbReference type="Pfam" id="PF10117">
    <property type="entry name" value="McrBC"/>
    <property type="match status" value="1"/>
</dbReference>
<gene>
    <name evidence="1" type="ordered locus">Mvol_0545</name>
</gene>
<dbReference type="OrthoDB" id="62357at2157"/>
<proteinExistence type="predicted"/>
<protein>
    <submittedName>
        <fullName evidence="1">5-methylcytosine restriction system component-like protein</fullName>
    </submittedName>
</protein>
<evidence type="ECO:0000313" key="2">
    <source>
        <dbReference type="Proteomes" id="UP000007722"/>
    </source>
</evidence>
<dbReference type="STRING" id="456320.Mvol_0545"/>
<dbReference type="InParanoid" id="D7DSU5"/>
<name>D7DSU5_METV3</name>
<keyword evidence="2" id="KW-1185">Reference proteome</keyword>
<dbReference type="HOGENOM" id="CLU_048696_0_1_2"/>
<dbReference type="KEGG" id="mvo:Mvol_0545"/>